<dbReference type="GO" id="GO:0005524">
    <property type="term" value="F:ATP binding"/>
    <property type="evidence" value="ECO:0007669"/>
    <property type="project" value="UniProtKB-UniRule"/>
</dbReference>
<gene>
    <name evidence="11" type="ORF">FocTR4_00016392</name>
</gene>
<evidence type="ECO:0000313" key="11">
    <source>
        <dbReference type="EMBL" id="TXB95582.1"/>
    </source>
</evidence>
<comment type="catalytic activity">
    <reaction evidence="7">
        <text>L-threonyl-[protein] + ATP = O-phospho-L-threonyl-[protein] + ADP + H(+)</text>
        <dbReference type="Rhea" id="RHEA:46608"/>
        <dbReference type="Rhea" id="RHEA-COMP:11060"/>
        <dbReference type="Rhea" id="RHEA-COMP:11605"/>
        <dbReference type="ChEBI" id="CHEBI:15378"/>
        <dbReference type="ChEBI" id="CHEBI:30013"/>
        <dbReference type="ChEBI" id="CHEBI:30616"/>
        <dbReference type="ChEBI" id="CHEBI:61977"/>
        <dbReference type="ChEBI" id="CHEBI:456216"/>
        <dbReference type="EC" id="2.7.11.1"/>
    </reaction>
</comment>
<name>A0A5C6SAK8_FUSOC</name>
<keyword evidence="5" id="KW-0418">Kinase</keyword>
<keyword evidence="6 9" id="KW-0067">ATP-binding</keyword>
<evidence type="ECO:0000256" key="9">
    <source>
        <dbReference type="PROSITE-ProRule" id="PRU10141"/>
    </source>
</evidence>
<feature type="domain" description="Protein kinase" evidence="10">
    <location>
        <begin position="39"/>
        <end position="371"/>
    </location>
</feature>
<comment type="catalytic activity">
    <reaction evidence="8">
        <text>L-seryl-[protein] + ATP = O-phospho-L-seryl-[protein] + ADP + H(+)</text>
        <dbReference type="Rhea" id="RHEA:17989"/>
        <dbReference type="Rhea" id="RHEA-COMP:9863"/>
        <dbReference type="Rhea" id="RHEA-COMP:11604"/>
        <dbReference type="ChEBI" id="CHEBI:15378"/>
        <dbReference type="ChEBI" id="CHEBI:29999"/>
        <dbReference type="ChEBI" id="CHEBI:30616"/>
        <dbReference type="ChEBI" id="CHEBI:83421"/>
        <dbReference type="ChEBI" id="CHEBI:456216"/>
        <dbReference type="EC" id="2.7.11.1"/>
    </reaction>
</comment>
<dbReference type="InterPro" id="IPR051334">
    <property type="entry name" value="SRPK"/>
</dbReference>
<organism evidence="11 12">
    <name type="scientific">Fusarium oxysporum f. sp. cubense</name>
    <dbReference type="NCBI Taxonomy" id="61366"/>
    <lineage>
        <taxon>Eukaryota</taxon>
        <taxon>Fungi</taxon>
        <taxon>Dikarya</taxon>
        <taxon>Ascomycota</taxon>
        <taxon>Pezizomycotina</taxon>
        <taxon>Sordariomycetes</taxon>
        <taxon>Hypocreomycetidae</taxon>
        <taxon>Hypocreales</taxon>
        <taxon>Nectriaceae</taxon>
        <taxon>Fusarium</taxon>
        <taxon>Fusarium oxysporum species complex</taxon>
    </lineage>
</organism>
<protein>
    <recommendedName>
        <fullName evidence="1">non-specific serine/threonine protein kinase</fullName>
        <ecNumber evidence="1">2.7.11.1</ecNumber>
    </recommendedName>
</protein>
<dbReference type="PROSITE" id="PS50011">
    <property type="entry name" value="PROTEIN_KINASE_DOM"/>
    <property type="match status" value="1"/>
</dbReference>
<evidence type="ECO:0000256" key="6">
    <source>
        <dbReference type="ARBA" id="ARBA00022840"/>
    </source>
</evidence>
<sequence length="391" mass="43814">MSTPTVRYKYIEEVEILEDYRPGGYHPVQINDTLHHDRYQIVHKLGHGTFSTAWLALDRNSSTYVAVKVGTADADKDEVDIVSRLAMTGTDETMNPRVLNYFTVNGPNGSHPCLVTTPARCSLIDTKDSSNSGLFQLDVVRSLAVQVTKAVAHVHSRGYAHGDLHLGNLLLRFPASLNNLTIDQLYAKFGAPKLEPIARLDGSVEPLPTGVPSSAVLPVWLGLPSDDISLCDAKLLLSDFGVAFRPADKTKCESNALLVLFAHRSLIDGIIASQDDITAQQVHLQGIPPPEWWDKRSKWFDNKGQALSNEQDIWSWDRRFRQWIQEPRKSEGMETINSEEAAALLDLLKRMLAWKPENRPQAQQVLESGWMKEWALPAYNKTKRTPEVERA</sequence>
<evidence type="ECO:0000256" key="3">
    <source>
        <dbReference type="ARBA" id="ARBA00022679"/>
    </source>
</evidence>
<accession>A0A5C6SAK8</accession>
<proteinExistence type="predicted"/>
<dbReference type="GO" id="GO:0000245">
    <property type="term" value="P:spliceosomal complex assembly"/>
    <property type="evidence" value="ECO:0007669"/>
    <property type="project" value="TreeGrafter"/>
</dbReference>
<dbReference type="EMBL" id="VMNF01000015">
    <property type="protein sequence ID" value="TXB95582.1"/>
    <property type="molecule type" value="Genomic_DNA"/>
</dbReference>
<keyword evidence="4 9" id="KW-0547">Nucleotide-binding</keyword>
<dbReference type="SMART" id="SM00220">
    <property type="entry name" value="S_TKc"/>
    <property type="match status" value="1"/>
</dbReference>
<dbReference type="Gene3D" id="3.30.200.20">
    <property type="entry name" value="Phosphorylase Kinase, domain 1"/>
    <property type="match status" value="1"/>
</dbReference>
<feature type="binding site" evidence="9">
    <location>
        <position position="68"/>
    </location>
    <ligand>
        <name>ATP</name>
        <dbReference type="ChEBI" id="CHEBI:30616"/>
    </ligand>
</feature>
<dbReference type="EC" id="2.7.11.1" evidence="1"/>
<evidence type="ECO:0000256" key="7">
    <source>
        <dbReference type="ARBA" id="ARBA00047899"/>
    </source>
</evidence>
<dbReference type="PROSITE" id="PS00107">
    <property type="entry name" value="PROTEIN_KINASE_ATP"/>
    <property type="match status" value="1"/>
</dbReference>
<dbReference type="Proteomes" id="UP000321331">
    <property type="component" value="Unassembled WGS sequence"/>
</dbReference>
<evidence type="ECO:0000256" key="5">
    <source>
        <dbReference type="ARBA" id="ARBA00022777"/>
    </source>
</evidence>
<reference evidence="11 12" key="1">
    <citation type="submission" date="2019-07" db="EMBL/GenBank/DDBJ databases">
        <title>The First High-Quality Draft Genome Sequence of the Causal Agent of the Current Panama Disease Epidemic.</title>
        <authorList>
            <person name="Warmington R.J."/>
            <person name="Kay W."/>
            <person name="Jeffries A."/>
            <person name="Bebber D."/>
            <person name="Moore K."/>
            <person name="Studholme D.J."/>
        </authorList>
    </citation>
    <scope>NUCLEOTIDE SEQUENCE [LARGE SCALE GENOMIC DNA]</scope>
    <source>
        <strain evidence="11 12">TR4</strain>
    </source>
</reference>
<evidence type="ECO:0000256" key="1">
    <source>
        <dbReference type="ARBA" id="ARBA00012513"/>
    </source>
</evidence>
<dbReference type="InterPro" id="IPR017441">
    <property type="entry name" value="Protein_kinase_ATP_BS"/>
</dbReference>
<dbReference type="PANTHER" id="PTHR47634">
    <property type="entry name" value="PROTEIN KINASE DOMAIN-CONTAINING PROTEIN-RELATED"/>
    <property type="match status" value="1"/>
</dbReference>
<dbReference type="AlphaFoldDB" id="A0A5C6SAK8"/>
<dbReference type="InterPro" id="IPR000719">
    <property type="entry name" value="Prot_kinase_dom"/>
</dbReference>
<evidence type="ECO:0000256" key="2">
    <source>
        <dbReference type="ARBA" id="ARBA00022527"/>
    </source>
</evidence>
<evidence type="ECO:0000259" key="10">
    <source>
        <dbReference type="PROSITE" id="PS50011"/>
    </source>
</evidence>
<evidence type="ECO:0000313" key="12">
    <source>
        <dbReference type="Proteomes" id="UP000321331"/>
    </source>
</evidence>
<evidence type="ECO:0000256" key="4">
    <source>
        <dbReference type="ARBA" id="ARBA00022741"/>
    </source>
</evidence>
<dbReference type="GO" id="GO:0050684">
    <property type="term" value="P:regulation of mRNA processing"/>
    <property type="evidence" value="ECO:0007669"/>
    <property type="project" value="TreeGrafter"/>
</dbReference>
<comment type="caution">
    <text evidence="11">The sequence shown here is derived from an EMBL/GenBank/DDBJ whole genome shotgun (WGS) entry which is preliminary data.</text>
</comment>
<dbReference type="GO" id="GO:0004674">
    <property type="term" value="F:protein serine/threonine kinase activity"/>
    <property type="evidence" value="ECO:0007669"/>
    <property type="project" value="UniProtKB-KW"/>
</dbReference>
<dbReference type="Pfam" id="PF00069">
    <property type="entry name" value="Pkinase"/>
    <property type="match status" value="1"/>
</dbReference>
<evidence type="ECO:0000256" key="8">
    <source>
        <dbReference type="ARBA" id="ARBA00048679"/>
    </source>
</evidence>
<keyword evidence="2" id="KW-0723">Serine/threonine-protein kinase</keyword>
<dbReference type="Gene3D" id="1.10.510.10">
    <property type="entry name" value="Transferase(Phosphotransferase) domain 1"/>
    <property type="match status" value="2"/>
</dbReference>
<dbReference type="InterPro" id="IPR011009">
    <property type="entry name" value="Kinase-like_dom_sf"/>
</dbReference>
<dbReference type="PANTHER" id="PTHR47634:SF9">
    <property type="entry name" value="PROTEIN KINASE DOMAIN-CONTAINING PROTEIN-RELATED"/>
    <property type="match status" value="1"/>
</dbReference>
<dbReference type="SUPFAM" id="SSF56112">
    <property type="entry name" value="Protein kinase-like (PK-like)"/>
    <property type="match status" value="1"/>
</dbReference>
<keyword evidence="3" id="KW-0808">Transferase</keyword>